<dbReference type="PANTHER" id="PTHR34849:SF1">
    <property type="entry name" value="SLR0770 PROTEIN"/>
    <property type="match status" value="1"/>
</dbReference>
<dbReference type="EMBL" id="JRYO01000067">
    <property type="protein sequence ID" value="KHE93241.1"/>
    <property type="molecule type" value="Genomic_DNA"/>
</dbReference>
<accession>A0A0B0EMI9</accession>
<dbReference type="PANTHER" id="PTHR34849">
    <property type="entry name" value="SSL5025 PROTEIN"/>
    <property type="match status" value="1"/>
</dbReference>
<gene>
    <name evidence="1" type="ORF">SCABRO_01003</name>
</gene>
<proteinExistence type="predicted"/>
<dbReference type="Pfam" id="PF04255">
    <property type="entry name" value="DUF433"/>
    <property type="match status" value="1"/>
</dbReference>
<protein>
    <recommendedName>
        <fullName evidence="3">DUF433 domain-containing protein</fullName>
    </recommendedName>
</protein>
<evidence type="ECO:0008006" key="3">
    <source>
        <dbReference type="Google" id="ProtNLM"/>
    </source>
</evidence>
<dbReference type="InterPro" id="IPR036388">
    <property type="entry name" value="WH-like_DNA-bd_sf"/>
</dbReference>
<dbReference type="SUPFAM" id="SSF46689">
    <property type="entry name" value="Homeodomain-like"/>
    <property type="match status" value="1"/>
</dbReference>
<reference evidence="1 2" key="1">
    <citation type="submission" date="2014-10" db="EMBL/GenBank/DDBJ databases">
        <title>Draft genome of anammox bacterium scalindua brodae, obtained using differential coverage binning of sequence data from two enrichment reactors.</title>
        <authorList>
            <person name="Speth D.R."/>
            <person name="Russ L."/>
            <person name="Kartal B."/>
            <person name="Op den Camp H.J."/>
            <person name="Dutilh B.E."/>
            <person name="Jetten M.S."/>
        </authorList>
    </citation>
    <scope>NUCLEOTIDE SEQUENCE [LARGE SCALE GENOMIC DNA]</scope>
    <source>
        <strain evidence="1">RU1</strain>
    </source>
</reference>
<dbReference type="AlphaFoldDB" id="A0A0B0EMI9"/>
<dbReference type="Gene3D" id="1.10.10.10">
    <property type="entry name" value="Winged helix-like DNA-binding domain superfamily/Winged helix DNA-binding domain"/>
    <property type="match status" value="1"/>
</dbReference>
<name>A0A0B0EMI9_9BACT</name>
<organism evidence="1 2">
    <name type="scientific">Candidatus Scalindua brodae</name>
    <dbReference type="NCBI Taxonomy" id="237368"/>
    <lineage>
        <taxon>Bacteria</taxon>
        <taxon>Pseudomonadati</taxon>
        <taxon>Planctomycetota</taxon>
        <taxon>Candidatus Brocadiia</taxon>
        <taxon>Candidatus Brocadiales</taxon>
        <taxon>Candidatus Scalinduaceae</taxon>
        <taxon>Candidatus Scalindua</taxon>
    </lineage>
</organism>
<dbReference type="Proteomes" id="UP000030652">
    <property type="component" value="Unassembled WGS sequence"/>
</dbReference>
<dbReference type="InterPro" id="IPR009057">
    <property type="entry name" value="Homeodomain-like_sf"/>
</dbReference>
<evidence type="ECO:0000313" key="1">
    <source>
        <dbReference type="EMBL" id="KHE93241.1"/>
    </source>
</evidence>
<comment type="caution">
    <text evidence="1">The sequence shown here is derived from an EMBL/GenBank/DDBJ whole genome shotgun (WGS) entry which is preliminary data.</text>
</comment>
<sequence length="62" mass="6986">MPIKASKQTIHSYITSDPRICSGEPIIIDIRISVRLIVELENSNKSVDETVAMYPYITHAQV</sequence>
<dbReference type="InterPro" id="IPR007367">
    <property type="entry name" value="DUF433"/>
</dbReference>
<evidence type="ECO:0000313" key="2">
    <source>
        <dbReference type="Proteomes" id="UP000030652"/>
    </source>
</evidence>